<gene>
    <name evidence="7" type="ORF">FLK61_26705</name>
</gene>
<dbReference type="Proteomes" id="UP000318138">
    <property type="component" value="Chromosome"/>
</dbReference>
<keyword evidence="2 5" id="KW-0812">Transmembrane</keyword>
<dbReference type="Pfam" id="PF12698">
    <property type="entry name" value="ABC2_membrane_3"/>
    <property type="match status" value="1"/>
</dbReference>
<name>A0A859FBZ5_9BACI</name>
<protein>
    <submittedName>
        <fullName evidence="7">ABC transporter permease</fullName>
    </submittedName>
</protein>
<evidence type="ECO:0000313" key="8">
    <source>
        <dbReference type="Proteomes" id="UP000318138"/>
    </source>
</evidence>
<feature type="domain" description="ABC transmembrane type-2" evidence="6">
    <location>
        <begin position="127"/>
        <end position="359"/>
    </location>
</feature>
<evidence type="ECO:0000256" key="4">
    <source>
        <dbReference type="ARBA" id="ARBA00023136"/>
    </source>
</evidence>
<dbReference type="RefSeq" id="WP_176008389.1">
    <property type="nucleotide sequence ID" value="NZ_CP041372.2"/>
</dbReference>
<evidence type="ECO:0000256" key="1">
    <source>
        <dbReference type="ARBA" id="ARBA00004141"/>
    </source>
</evidence>
<evidence type="ECO:0000256" key="2">
    <source>
        <dbReference type="ARBA" id="ARBA00022692"/>
    </source>
</evidence>
<dbReference type="EMBL" id="CP041372">
    <property type="protein sequence ID" value="QKS70348.1"/>
    <property type="molecule type" value="Genomic_DNA"/>
</dbReference>
<dbReference type="GO" id="GO:0140359">
    <property type="term" value="F:ABC-type transporter activity"/>
    <property type="evidence" value="ECO:0007669"/>
    <property type="project" value="InterPro"/>
</dbReference>
<dbReference type="PANTHER" id="PTHR43027">
    <property type="entry name" value="DOXORUBICIN RESISTANCE ABC TRANSPORTER PERMEASE PROTEIN DRRC-RELATED"/>
    <property type="match status" value="1"/>
</dbReference>
<keyword evidence="8" id="KW-1185">Reference proteome</keyword>
<dbReference type="AlphaFoldDB" id="A0A859FBZ5"/>
<keyword evidence="3 5" id="KW-1133">Transmembrane helix</keyword>
<sequence length="359" mass="40074">MRAVLYHYVRMVIRRPLTFFGSMVLAIVFAAVIGGGGDTSTIPVASEELSEEELATIATEIENFSDENIELLPTTMQSLEDRVRRSSPPFGIVLNEADASVLKVYDAPEIVLFTSELQAFYREKGYEVAVEAFVEADEWSERLEEAAGFTYEMETTESVFAYDRALHAIFGFMLFFTINTVVFSISSIVVQRQEGTWDRMILSAVSKAELYLGHVLFAFGFGVLNMYIILFLFQFVFQVDFYGGFWLTLLVVLPYILAVVSLGILISGIVTSYKMLDAVIPLVSVSMAMLGGAFWPLEVVSMEFLQQVASFIPLKHGMDLLIGVTYGSMQTEDMLLSTSVLVLMSVVFAGIGFNLMERR</sequence>
<dbReference type="KEGG" id="psua:FLK61_26705"/>
<keyword evidence="4 5" id="KW-0472">Membrane</keyword>
<reference evidence="8" key="1">
    <citation type="submission" date="2019-07" db="EMBL/GenBank/DDBJ databases">
        <title>Bacillus alkalisoli sp. nov. isolated from saline soil.</title>
        <authorList>
            <person name="Sun J.-Q."/>
            <person name="Xu L."/>
        </authorList>
    </citation>
    <scope>NUCLEOTIDE SEQUENCE [LARGE SCALE GENOMIC DNA]</scope>
    <source>
        <strain evidence="8">M4U3P1</strain>
    </source>
</reference>
<feature type="transmembrane region" description="Helical" evidence="5">
    <location>
        <begin position="12"/>
        <end position="33"/>
    </location>
</feature>
<evidence type="ECO:0000256" key="3">
    <source>
        <dbReference type="ARBA" id="ARBA00022989"/>
    </source>
</evidence>
<evidence type="ECO:0000259" key="6">
    <source>
        <dbReference type="PROSITE" id="PS51012"/>
    </source>
</evidence>
<feature type="transmembrane region" description="Helical" evidence="5">
    <location>
        <begin position="211"/>
        <end position="237"/>
    </location>
</feature>
<evidence type="ECO:0000313" key="7">
    <source>
        <dbReference type="EMBL" id="QKS70348.1"/>
    </source>
</evidence>
<dbReference type="InterPro" id="IPR013525">
    <property type="entry name" value="ABC2_TM"/>
</dbReference>
<feature type="transmembrane region" description="Helical" evidence="5">
    <location>
        <begin position="165"/>
        <end position="190"/>
    </location>
</feature>
<accession>A0A859FBZ5</accession>
<proteinExistence type="predicted"/>
<dbReference type="InterPro" id="IPR052902">
    <property type="entry name" value="ABC-2_transporter"/>
</dbReference>
<organism evidence="7 8">
    <name type="scientific">Paenalkalicoccus suaedae</name>
    <dbReference type="NCBI Taxonomy" id="2592382"/>
    <lineage>
        <taxon>Bacteria</taxon>
        <taxon>Bacillati</taxon>
        <taxon>Bacillota</taxon>
        <taxon>Bacilli</taxon>
        <taxon>Bacillales</taxon>
        <taxon>Bacillaceae</taxon>
        <taxon>Paenalkalicoccus</taxon>
    </lineage>
</organism>
<dbReference type="GO" id="GO:0016020">
    <property type="term" value="C:membrane"/>
    <property type="evidence" value="ECO:0007669"/>
    <property type="project" value="UniProtKB-SubCell"/>
</dbReference>
<feature type="transmembrane region" description="Helical" evidence="5">
    <location>
        <begin position="243"/>
        <end position="266"/>
    </location>
</feature>
<evidence type="ECO:0000256" key="5">
    <source>
        <dbReference type="SAM" id="Phobius"/>
    </source>
</evidence>
<feature type="transmembrane region" description="Helical" evidence="5">
    <location>
        <begin position="278"/>
        <end position="297"/>
    </location>
</feature>
<feature type="transmembrane region" description="Helical" evidence="5">
    <location>
        <begin position="334"/>
        <end position="356"/>
    </location>
</feature>
<dbReference type="InterPro" id="IPR047817">
    <property type="entry name" value="ABC2_TM_bact-type"/>
</dbReference>
<comment type="subcellular location">
    <subcellularLocation>
        <location evidence="1">Membrane</location>
        <topology evidence="1">Multi-pass membrane protein</topology>
    </subcellularLocation>
</comment>
<dbReference type="PANTHER" id="PTHR43027:SF1">
    <property type="entry name" value="DOXORUBICIN RESISTANCE ABC TRANSPORTER PERMEASE PROTEIN DRRC-RELATED"/>
    <property type="match status" value="1"/>
</dbReference>
<dbReference type="PROSITE" id="PS51012">
    <property type="entry name" value="ABC_TM2"/>
    <property type="match status" value="1"/>
</dbReference>